<dbReference type="GO" id="GO:0004497">
    <property type="term" value="F:monooxygenase activity"/>
    <property type="evidence" value="ECO:0007669"/>
    <property type="project" value="UniProtKB-KW"/>
</dbReference>
<dbReference type="InterPro" id="IPR023301">
    <property type="entry name" value="NH3_CH4_mOase_suB_N"/>
</dbReference>
<dbReference type="InterPro" id="IPR023141">
    <property type="entry name" value="NH3_CH4_mOase_suB_hlx_hairpin"/>
</dbReference>
<evidence type="ECO:0000256" key="1">
    <source>
        <dbReference type="SAM" id="Phobius"/>
    </source>
</evidence>
<dbReference type="NCBIfam" id="TIGR03079">
    <property type="entry name" value="CH4_NH3mon_ox_B"/>
    <property type="match status" value="1"/>
</dbReference>
<sequence length="430" mass="48001">MAQLRFLTHMSQILMGLLVLISLSSVFYAAEAGAHGERNQEPFLRMRTLHWYDVVFTHGDGRVFKDGDEIKVNEELVMTGKVRFFGRWPRQLPPPELVFLGAASPGPVFVKKETWLNGKSAIQSSPAVLGRDYHFKVILIARVPGKHHIHPMFNVKDASGLVGPGMWTDVTGEFSDFKYSVKTLTGETVEDLDTYGLDSIRQWTFTWVGVALFWLLWWLRRPLLLPRALMVKAGRDSDLITSTDKKVGLVLMVGIVLLVIYGYKTTVEKYPRTIPLQAGVAEINPLPLAQESVMSAVKHATYYLPGRTVKVDMEITNNTSKAIRLGEFSSANLRFINKVIPEAVASVTANYPQEYLPLTGLVVSDSSPIAPGESRTIHIDATDGAWEVERLSSLMNDPDSSFGALLFFYNDDGERFVSELYGAIVPTFQD</sequence>
<proteinExistence type="predicted"/>
<organism evidence="2">
    <name type="scientific">Methylococcaceae bacterium ET-HIRO</name>
    <dbReference type="NCBI Taxonomy" id="557143"/>
    <lineage>
        <taxon>Bacteria</taxon>
        <taxon>Pseudomonadati</taxon>
        <taxon>Pseudomonadota</taxon>
        <taxon>Gammaproteobacteria</taxon>
        <taxon>Methylococcales</taxon>
        <taxon>Methylococcaceae</taxon>
    </lineage>
</organism>
<keyword evidence="1" id="KW-0812">Transmembrane</keyword>
<keyword evidence="1" id="KW-0472">Membrane</keyword>
<gene>
    <name evidence="2" type="primary">pmoB1</name>
</gene>
<dbReference type="InterPro" id="IPR006833">
    <property type="entry name" value="NH3_CH4_mOase_B"/>
</dbReference>
<name>B9X095_9GAMM</name>
<keyword evidence="2" id="KW-0503">Monooxygenase</keyword>
<evidence type="ECO:0000313" key="2">
    <source>
        <dbReference type="EMBL" id="BAH22837.1"/>
    </source>
</evidence>
<reference evidence="2" key="1">
    <citation type="submission" date="2008-08" db="EMBL/GenBank/DDBJ databases">
        <title>Discovery of ethane monooxygenase in marine bacteria belongs to Methylococcaceae that could grow on ethane, but not methane.</title>
        <authorList>
            <person name="Nakamura T."/>
            <person name="Hoaki T."/>
            <person name="Hanada S."/>
            <person name="Maruyama A."/>
            <person name="Kamagata Y."/>
            <person name="Fuse H."/>
        </authorList>
    </citation>
    <scope>NUCLEOTIDE SEQUENCE</scope>
    <source>
        <strain evidence="2">ET-HIRO</strain>
    </source>
</reference>
<dbReference type="Gene3D" id="1.10.287.710">
    <property type="entry name" value="Helix hairpin bin"/>
    <property type="match status" value="1"/>
</dbReference>
<protein>
    <submittedName>
        <fullName evidence="2">Methane monooxygenase protein B1</fullName>
    </submittedName>
</protein>
<dbReference type="Gene3D" id="2.60.40.1580">
    <property type="entry name" value="Particulate methane monooxygenase, b subunit. Chain: A, domain 3"/>
    <property type="match status" value="1"/>
</dbReference>
<accession>B9X095</accession>
<dbReference type="Gene3D" id="2.60.120.570">
    <property type="entry name" value="Particulate methane monooxygenase, b subunit. Chain: A, domain 1"/>
    <property type="match status" value="1"/>
</dbReference>
<dbReference type="NCBIfam" id="NF041640">
    <property type="entry name" value="AmoB_BACT"/>
    <property type="match status" value="1"/>
</dbReference>
<dbReference type="EMBL" id="AB453962">
    <property type="protein sequence ID" value="BAH22837.1"/>
    <property type="molecule type" value="Genomic_DNA"/>
</dbReference>
<dbReference type="InterPro" id="IPR023303">
    <property type="entry name" value="NH3_CH4_mOase_suB_C"/>
</dbReference>
<feature type="transmembrane region" description="Helical" evidence="1">
    <location>
        <begin position="200"/>
        <end position="219"/>
    </location>
</feature>
<keyword evidence="2" id="KW-0560">Oxidoreductase</keyword>
<dbReference type="AlphaFoldDB" id="B9X095"/>
<feature type="transmembrane region" description="Helical" evidence="1">
    <location>
        <begin position="247"/>
        <end position="263"/>
    </location>
</feature>
<dbReference type="Pfam" id="PF04744">
    <property type="entry name" value="Monooxygenase_B"/>
    <property type="match status" value="1"/>
</dbReference>
<keyword evidence="1" id="KW-1133">Transmembrane helix</keyword>